<dbReference type="OrthoDB" id="5915976at2759"/>
<evidence type="ECO:0000259" key="2">
    <source>
        <dbReference type="PROSITE" id="PS50003"/>
    </source>
</evidence>
<dbReference type="PhylomeDB" id="A7RRG1"/>
<dbReference type="Proteomes" id="UP000001593">
    <property type="component" value="Unassembled WGS sequence"/>
</dbReference>
<evidence type="ECO:0000256" key="1">
    <source>
        <dbReference type="SAM" id="MobiDB-lite"/>
    </source>
</evidence>
<feature type="region of interest" description="Disordered" evidence="1">
    <location>
        <begin position="544"/>
        <end position="565"/>
    </location>
</feature>
<dbReference type="eggNOG" id="KOG3640">
    <property type="taxonomic scope" value="Eukaryota"/>
</dbReference>
<accession>A7RRG1</accession>
<feature type="compositionally biased region" description="Polar residues" evidence="1">
    <location>
        <begin position="63"/>
        <end position="72"/>
    </location>
</feature>
<dbReference type="GO" id="GO:0000915">
    <property type="term" value="P:actomyosin contractile ring assembly"/>
    <property type="evidence" value="ECO:0000318"/>
    <property type="project" value="GO_Central"/>
</dbReference>
<dbReference type="InterPro" id="IPR037840">
    <property type="entry name" value="PH_Anillin"/>
</dbReference>
<name>A7RRG1_NEMVE</name>
<reference evidence="3 4" key="1">
    <citation type="journal article" date="2007" name="Science">
        <title>Sea anemone genome reveals ancestral eumetazoan gene repertoire and genomic organization.</title>
        <authorList>
            <person name="Putnam N.H."/>
            <person name="Srivastava M."/>
            <person name="Hellsten U."/>
            <person name="Dirks B."/>
            <person name="Chapman J."/>
            <person name="Salamov A."/>
            <person name="Terry A."/>
            <person name="Shapiro H."/>
            <person name="Lindquist E."/>
            <person name="Kapitonov V.V."/>
            <person name="Jurka J."/>
            <person name="Genikhovich G."/>
            <person name="Grigoriev I.V."/>
            <person name="Lucas S.M."/>
            <person name="Steele R.E."/>
            <person name="Finnerty J.R."/>
            <person name="Technau U."/>
            <person name="Martindale M.Q."/>
            <person name="Rokhsar D.S."/>
        </authorList>
    </citation>
    <scope>NUCLEOTIDE SEQUENCE [LARGE SCALE GENOMIC DNA]</scope>
    <source>
        <strain evidence="4">CH2 X CH6</strain>
    </source>
</reference>
<keyword evidence="4" id="KW-1185">Reference proteome</keyword>
<feature type="compositionally biased region" description="Low complexity" evidence="1">
    <location>
        <begin position="131"/>
        <end position="142"/>
    </location>
</feature>
<dbReference type="EMBL" id="DS469531">
    <property type="protein sequence ID" value="EDO46005.1"/>
    <property type="molecule type" value="Genomic_DNA"/>
</dbReference>
<dbReference type="PROSITE" id="PS50003">
    <property type="entry name" value="PH_DOMAIN"/>
    <property type="match status" value="1"/>
</dbReference>
<dbReference type="GO" id="GO:0000281">
    <property type="term" value="P:mitotic cytokinesis"/>
    <property type="evidence" value="ECO:0000318"/>
    <property type="project" value="GO_Central"/>
</dbReference>
<feature type="compositionally biased region" description="Low complexity" evidence="1">
    <location>
        <begin position="1014"/>
        <end position="1024"/>
    </location>
</feature>
<feature type="domain" description="PH" evidence="2">
    <location>
        <begin position="865"/>
        <end position="974"/>
    </location>
</feature>
<feature type="compositionally biased region" description="Basic and acidic residues" evidence="1">
    <location>
        <begin position="230"/>
        <end position="251"/>
    </location>
</feature>
<feature type="compositionally biased region" description="Basic and acidic residues" evidence="1">
    <location>
        <begin position="287"/>
        <end position="301"/>
    </location>
</feature>
<dbReference type="HOGENOM" id="CLU_295489_0_0_1"/>
<dbReference type="InterPro" id="IPR011993">
    <property type="entry name" value="PH-like_dom_sf"/>
</dbReference>
<dbReference type="STRING" id="45351.A7RRG1"/>
<dbReference type="InParanoid" id="A7RRG1"/>
<proteinExistence type="predicted"/>
<feature type="region of interest" description="Disordered" evidence="1">
    <location>
        <begin position="166"/>
        <end position="193"/>
    </location>
</feature>
<feature type="region of interest" description="Disordered" evidence="1">
    <location>
        <begin position="25"/>
        <end position="154"/>
    </location>
</feature>
<sequence length="1024" mass="114226">MDPFTQKLLERTQARKEQLAMKRMELAACRTKRNAPSPNRQPLTENNTERNMPNEAESKHTKQTPAPNTLNTPIKKPQESLENSDSTTQNRHTEVREVKKRDRIQSDPSSPLTANQTRTAVDHTKKQRILSDSSVSGSISSRLKSEAEVESPSIQARRQMLLEMQKKDSEVTPKKHWKKAVNVTPAADTSSPSVAARSAAFLNQLAEDSTPIKRHVQVVSKTPVTPGRLAEAKNIFEKNKCTDSRGPEGKPQKINMAGPPKPPRLAKVPDSPASPSTKRRAPAPPVKLDDKSTKKPCKEEQNTESNAPQKNKEKVNDNKQRKRQSEEGIKGEAETESQNGQVRGREERKKARIEKSYEESDVVVAQPVVVESRRHRGEAVEATFQEAGFCKSSSSARVQRVPTFEQKEMPKKSTKVISIGDVSGAHKGNESQDACDAIMQALSSEEDIARLAPSKPLHTSSFKGGQDLGPFMLRSNCSLTHLKDADEQGVLDETVNLNDVNIHEMTFTFDFSNFDKIEEERETKFQKSFNEKCQELEKEKPSGKLSVECSTGTKTATREDVQGQKKPMVEKNDRGVYKSGYQSSADDKYATKLLAKAKPPRPERPKATHDKLKELLDEAASQQNIVLQMSQALNVCATSQDIFGGSQEEVEAERVLLLAAERKQACLNEHQRLKSRPHESMRGRTRPEIGQPCSASVTLSGIKLSLKQDFMDVLRVGIRQDVGVFHFVLHIQSGPMEITSSKTLSTNDCTEGNTLTFPDKFVLNDLDPKFALYIKVFGMNVQKPNLNAMTPNQKQRLKSKRRVDSPTPGAENLPVFRTPNFRLVGVARITLSSVNTKKLSLEYVPEGCPLNKHIYVNTRCMPQYKCLVKGFLTILEDIGGYSAWQRRWCVLEGGMLSYWLYPGDETTKAPLGSLDLSQCASSHVTTVSRVLCARPNTMELVINKGDNNSIKYLLAADTKADKVTWLDSLNEALKDYKAWSDCHKRVLYPDLAPVDQPPPRPKKPEREEVPEMNSSSGSPSVSLV</sequence>
<dbReference type="InterPro" id="IPR001849">
    <property type="entry name" value="PH_domain"/>
</dbReference>
<feature type="compositionally biased region" description="Polar residues" evidence="1">
    <location>
        <begin position="106"/>
        <end position="119"/>
    </location>
</feature>
<feature type="compositionally biased region" description="Basic and acidic residues" evidence="1">
    <location>
        <begin position="556"/>
        <end position="565"/>
    </location>
</feature>
<evidence type="ECO:0000313" key="4">
    <source>
        <dbReference type="Proteomes" id="UP000001593"/>
    </source>
</evidence>
<protein>
    <recommendedName>
        <fullName evidence="2">PH domain-containing protein</fullName>
    </recommendedName>
</protein>
<feature type="region of interest" description="Disordered" evidence="1">
    <location>
        <begin position="219"/>
        <end position="360"/>
    </location>
</feature>
<dbReference type="OMA" id="NIHEMTF"/>
<gene>
    <name evidence="3" type="ORF">NEMVEDRAFT_v1g240155</name>
</gene>
<dbReference type="Gene3D" id="2.30.29.30">
    <property type="entry name" value="Pleckstrin-homology domain (PH domain)/Phosphotyrosine-binding domain (PTB)"/>
    <property type="match status" value="1"/>
</dbReference>
<feature type="compositionally biased region" description="Basic and acidic residues" evidence="1">
    <location>
        <begin position="343"/>
        <end position="358"/>
    </location>
</feature>
<dbReference type="GO" id="GO:0005826">
    <property type="term" value="C:actomyosin contractile ring"/>
    <property type="evidence" value="ECO:0000318"/>
    <property type="project" value="GO_Central"/>
</dbReference>
<dbReference type="InterPro" id="IPR051364">
    <property type="entry name" value="Cytokinesis/Rho-signaling"/>
</dbReference>
<evidence type="ECO:0000313" key="3">
    <source>
        <dbReference type="EMBL" id="EDO46005.1"/>
    </source>
</evidence>
<dbReference type="PANTHER" id="PTHR21538:SF23">
    <property type="entry name" value="ANILLIN"/>
    <property type="match status" value="1"/>
</dbReference>
<dbReference type="SMART" id="SM00233">
    <property type="entry name" value="PH"/>
    <property type="match status" value="1"/>
</dbReference>
<feature type="compositionally biased region" description="Polar residues" evidence="1">
    <location>
        <begin position="34"/>
        <end position="51"/>
    </location>
</feature>
<feature type="region of interest" description="Disordered" evidence="1">
    <location>
        <begin position="989"/>
        <end position="1024"/>
    </location>
</feature>
<dbReference type="PANTHER" id="PTHR21538">
    <property type="entry name" value="ANILLIN/RHOTEKIN RTKN"/>
    <property type="match status" value="1"/>
</dbReference>
<dbReference type="Pfam" id="PF08174">
    <property type="entry name" value="Anillin"/>
    <property type="match status" value="1"/>
</dbReference>
<feature type="compositionally biased region" description="Basic and acidic residues" evidence="1">
    <location>
        <begin position="310"/>
        <end position="333"/>
    </location>
</feature>
<feature type="compositionally biased region" description="Polar residues" evidence="1">
    <location>
        <begin position="80"/>
        <end position="90"/>
    </location>
</feature>
<organism evidence="3 4">
    <name type="scientific">Nematostella vectensis</name>
    <name type="common">Starlet sea anemone</name>
    <dbReference type="NCBI Taxonomy" id="45351"/>
    <lineage>
        <taxon>Eukaryota</taxon>
        <taxon>Metazoa</taxon>
        <taxon>Cnidaria</taxon>
        <taxon>Anthozoa</taxon>
        <taxon>Hexacorallia</taxon>
        <taxon>Actiniaria</taxon>
        <taxon>Edwardsiidae</taxon>
        <taxon>Nematostella</taxon>
    </lineage>
</organism>
<dbReference type="SUPFAM" id="SSF50729">
    <property type="entry name" value="PH domain-like"/>
    <property type="match status" value="1"/>
</dbReference>
<dbReference type="GO" id="GO:0031106">
    <property type="term" value="P:septin ring organization"/>
    <property type="evidence" value="ECO:0000318"/>
    <property type="project" value="GO_Central"/>
</dbReference>
<dbReference type="InterPro" id="IPR012966">
    <property type="entry name" value="AHD"/>
</dbReference>
<dbReference type="AlphaFoldDB" id="A7RRG1"/>
<dbReference type="KEGG" id="nve:5518027"/>
<dbReference type="CDD" id="cd01263">
    <property type="entry name" value="PH_anillin"/>
    <property type="match status" value="1"/>
</dbReference>
<dbReference type="Pfam" id="PF00169">
    <property type="entry name" value="PH"/>
    <property type="match status" value="1"/>
</dbReference>
<feature type="compositionally biased region" description="Basic and acidic residues" evidence="1">
    <location>
        <begin position="91"/>
        <end position="105"/>
    </location>
</feature>